<evidence type="ECO:0000313" key="1">
    <source>
        <dbReference type="EMBL" id="KAJ0039214.1"/>
    </source>
</evidence>
<dbReference type="EMBL" id="CM047741">
    <property type="protein sequence ID" value="KAJ0039214.1"/>
    <property type="molecule type" value="Genomic_DNA"/>
</dbReference>
<reference evidence="2" key="1">
    <citation type="journal article" date="2023" name="G3 (Bethesda)">
        <title>Genome assembly and association tests identify interacting loci associated with vigor, precocity, and sex in interspecific pistachio rootstocks.</title>
        <authorList>
            <person name="Palmer W."/>
            <person name="Jacygrad E."/>
            <person name="Sagayaradj S."/>
            <person name="Cavanaugh K."/>
            <person name="Han R."/>
            <person name="Bertier L."/>
            <person name="Beede B."/>
            <person name="Kafkas S."/>
            <person name="Golino D."/>
            <person name="Preece J."/>
            <person name="Michelmore R."/>
        </authorList>
    </citation>
    <scope>NUCLEOTIDE SEQUENCE [LARGE SCALE GENOMIC DNA]</scope>
</reference>
<sequence length="245" mass="27117">MSGTKVRASSVVYSLYYTGFSPEKVNFLGDDSLDLNLENPERFHIRNLSGENGKIFKSLPGLAISQDGRHWARIEGEHHSGALFDVGSKKDWDSLFIASPQVFFHGNGDLRMYYHSFDMENGKFGIGIARSRDGMKWVKSGKVMGAGKRGGLMNLGKGSIGLAVSTDGLKGWRRLKDEAVLKVEAEDGWDNEGVGSPCLVQMDGDSDEWRWYYRGHGNGGRTGIGLAISEGSDIGRFRRWTGFRL</sequence>
<protein>
    <submittedName>
        <fullName evidence="1">Uncharacterized protein</fullName>
    </submittedName>
</protein>
<dbReference type="Proteomes" id="UP001163603">
    <property type="component" value="Chromosome 6"/>
</dbReference>
<accession>A0ACC0YLR6</accession>
<name>A0ACC0YLR6_9ROSI</name>
<keyword evidence="2" id="KW-1185">Reference proteome</keyword>
<comment type="caution">
    <text evidence="1">The sequence shown here is derived from an EMBL/GenBank/DDBJ whole genome shotgun (WGS) entry which is preliminary data.</text>
</comment>
<proteinExistence type="predicted"/>
<gene>
    <name evidence="1" type="ORF">Pint_22814</name>
</gene>
<organism evidence="1 2">
    <name type="scientific">Pistacia integerrima</name>
    <dbReference type="NCBI Taxonomy" id="434235"/>
    <lineage>
        <taxon>Eukaryota</taxon>
        <taxon>Viridiplantae</taxon>
        <taxon>Streptophyta</taxon>
        <taxon>Embryophyta</taxon>
        <taxon>Tracheophyta</taxon>
        <taxon>Spermatophyta</taxon>
        <taxon>Magnoliopsida</taxon>
        <taxon>eudicotyledons</taxon>
        <taxon>Gunneridae</taxon>
        <taxon>Pentapetalae</taxon>
        <taxon>rosids</taxon>
        <taxon>malvids</taxon>
        <taxon>Sapindales</taxon>
        <taxon>Anacardiaceae</taxon>
        <taxon>Pistacia</taxon>
    </lineage>
</organism>
<evidence type="ECO:0000313" key="2">
    <source>
        <dbReference type="Proteomes" id="UP001163603"/>
    </source>
</evidence>